<keyword evidence="2" id="KW-0472">Membrane</keyword>
<dbReference type="AlphaFoldDB" id="A0A330M0E5"/>
<feature type="compositionally biased region" description="Polar residues" evidence="1">
    <location>
        <begin position="1"/>
        <end position="12"/>
    </location>
</feature>
<evidence type="ECO:0000256" key="1">
    <source>
        <dbReference type="SAM" id="MobiDB-lite"/>
    </source>
</evidence>
<gene>
    <name evidence="3" type="ORF">SHEWBE_1422</name>
</gene>
<feature type="transmembrane region" description="Helical" evidence="2">
    <location>
        <begin position="160"/>
        <end position="181"/>
    </location>
</feature>
<feature type="transmembrane region" description="Helical" evidence="2">
    <location>
        <begin position="105"/>
        <end position="125"/>
    </location>
</feature>
<evidence type="ECO:0000256" key="2">
    <source>
        <dbReference type="SAM" id="Phobius"/>
    </source>
</evidence>
<keyword evidence="2" id="KW-0812">Transmembrane</keyword>
<dbReference type="EMBL" id="LS483452">
    <property type="protein sequence ID" value="SQH75388.1"/>
    <property type="molecule type" value="Genomic_DNA"/>
</dbReference>
<feature type="transmembrane region" description="Helical" evidence="2">
    <location>
        <begin position="226"/>
        <end position="244"/>
    </location>
</feature>
<feature type="transmembrane region" description="Helical" evidence="2">
    <location>
        <begin position="413"/>
        <end position="434"/>
    </location>
</feature>
<feature type="transmembrane region" description="Helical" evidence="2">
    <location>
        <begin position="265"/>
        <end position="283"/>
    </location>
</feature>
<feature type="region of interest" description="Disordered" evidence="1">
    <location>
        <begin position="1"/>
        <end position="25"/>
    </location>
</feature>
<feature type="transmembrane region" description="Helical" evidence="2">
    <location>
        <begin position="137"/>
        <end position="154"/>
    </location>
</feature>
<feature type="transmembrane region" description="Helical" evidence="2">
    <location>
        <begin position="349"/>
        <end position="371"/>
    </location>
</feature>
<dbReference type="KEGG" id="sbk:SHEWBE_1422"/>
<organism evidence="3 4">
    <name type="scientific">Shewanella benthica</name>
    <dbReference type="NCBI Taxonomy" id="43661"/>
    <lineage>
        <taxon>Bacteria</taxon>
        <taxon>Pseudomonadati</taxon>
        <taxon>Pseudomonadota</taxon>
        <taxon>Gammaproteobacteria</taxon>
        <taxon>Alteromonadales</taxon>
        <taxon>Shewanellaceae</taxon>
        <taxon>Shewanella</taxon>
    </lineage>
</organism>
<feature type="transmembrane region" description="Helical" evidence="2">
    <location>
        <begin position="317"/>
        <end position="337"/>
    </location>
</feature>
<dbReference type="Proteomes" id="UP000250123">
    <property type="component" value="Chromosome SHEWBE"/>
</dbReference>
<accession>A0A330M0E5</accession>
<feature type="compositionally biased region" description="Basic and acidic residues" evidence="1">
    <location>
        <begin position="13"/>
        <end position="23"/>
    </location>
</feature>
<protein>
    <recommendedName>
        <fullName evidence="5">NnrS family protein</fullName>
    </recommendedName>
</protein>
<dbReference type="RefSeq" id="WP_231926438.1">
    <property type="nucleotide sequence ID" value="NZ_LS483452.1"/>
</dbReference>
<feature type="transmembrane region" description="Helical" evidence="2">
    <location>
        <begin position="383"/>
        <end position="401"/>
    </location>
</feature>
<reference evidence="4" key="1">
    <citation type="submission" date="2018-06" db="EMBL/GenBank/DDBJ databases">
        <authorList>
            <person name="Cea G.-C."/>
            <person name="William W."/>
        </authorList>
    </citation>
    <scope>NUCLEOTIDE SEQUENCE [LARGE SCALE GENOMIC DNA]</scope>
    <source>
        <strain evidence="4">DB21MT-2</strain>
    </source>
</reference>
<feature type="transmembrane region" description="Helical" evidence="2">
    <location>
        <begin position="289"/>
        <end position="305"/>
    </location>
</feature>
<sequence length="438" mass="48061">MSQTLHNISEPRANQDNKQRESNTQKFSFRLSSTGEIEQVSKTRMAMAAPLSKLTKLPIWDLAFRPWFISATALSVVSLSMWILFLHGKVSPFSAEGISPLIWHIHEMLFGFGATIAVGFLLTAAQTWTKIRSLNGLALLLLTGIWLAVRVLLLSNSVGLQLLAIALQALWWLVSIGYLAYMVIRAKSRRNYPFIPLLSAMMLLNLALLLADIFGDTELALHLSRSAILMFGLLVGIVGGRVIPFFTERGADGAQVKATPLVDKLLPIVTLLGVSVFFSGHFIALPFTPAAPLITAGVLHLLRLYRWDPISTRKVPLLWSLHASYLALGLGLLLLGASYLTDAIRFADALHLITIGTIGGMILAMIARVSLGHTGRALKPHGSLNIAFALILFGALARFILPLFQQASLAWDIAAASWIIAFSLFLWHYTPILFSARH</sequence>
<name>A0A330M0E5_9GAMM</name>
<feature type="transmembrane region" description="Helical" evidence="2">
    <location>
        <begin position="62"/>
        <end position="85"/>
    </location>
</feature>
<keyword evidence="2" id="KW-1133">Transmembrane helix</keyword>
<evidence type="ECO:0000313" key="3">
    <source>
        <dbReference type="EMBL" id="SQH75388.1"/>
    </source>
</evidence>
<proteinExistence type="predicted"/>
<dbReference type="InterPro" id="IPR010266">
    <property type="entry name" value="NnrS"/>
</dbReference>
<feature type="transmembrane region" description="Helical" evidence="2">
    <location>
        <begin position="193"/>
        <end position="214"/>
    </location>
</feature>
<dbReference type="Pfam" id="PF05940">
    <property type="entry name" value="NnrS"/>
    <property type="match status" value="1"/>
</dbReference>
<evidence type="ECO:0008006" key="5">
    <source>
        <dbReference type="Google" id="ProtNLM"/>
    </source>
</evidence>
<evidence type="ECO:0000313" key="4">
    <source>
        <dbReference type="Proteomes" id="UP000250123"/>
    </source>
</evidence>